<evidence type="ECO:0000313" key="2">
    <source>
        <dbReference type="Proteomes" id="UP001281147"/>
    </source>
</evidence>
<gene>
    <name evidence="1" type="ORF">LTR37_001440</name>
</gene>
<dbReference type="EMBL" id="JAUTXU010000007">
    <property type="protein sequence ID" value="KAK3723956.1"/>
    <property type="molecule type" value="Genomic_DNA"/>
</dbReference>
<protein>
    <submittedName>
        <fullName evidence="1">Uncharacterized protein</fullName>
    </submittedName>
</protein>
<evidence type="ECO:0000313" key="1">
    <source>
        <dbReference type="EMBL" id="KAK3723956.1"/>
    </source>
</evidence>
<reference evidence="1" key="1">
    <citation type="submission" date="2023-07" db="EMBL/GenBank/DDBJ databases">
        <title>Black Yeasts Isolated from many extreme environments.</title>
        <authorList>
            <person name="Coleine C."/>
            <person name="Stajich J.E."/>
            <person name="Selbmann L."/>
        </authorList>
    </citation>
    <scope>NUCLEOTIDE SEQUENCE</scope>
    <source>
        <strain evidence="1">CCFEE 5714</strain>
    </source>
</reference>
<name>A0ACC3NWL8_9PEZI</name>
<dbReference type="Proteomes" id="UP001281147">
    <property type="component" value="Unassembled WGS sequence"/>
</dbReference>
<accession>A0ACC3NWL8</accession>
<proteinExistence type="predicted"/>
<comment type="caution">
    <text evidence="1">The sequence shown here is derived from an EMBL/GenBank/DDBJ whole genome shotgun (WGS) entry which is preliminary data.</text>
</comment>
<keyword evidence="2" id="KW-1185">Reference proteome</keyword>
<organism evidence="1 2">
    <name type="scientific">Vermiconidia calcicola</name>
    <dbReference type="NCBI Taxonomy" id="1690605"/>
    <lineage>
        <taxon>Eukaryota</taxon>
        <taxon>Fungi</taxon>
        <taxon>Dikarya</taxon>
        <taxon>Ascomycota</taxon>
        <taxon>Pezizomycotina</taxon>
        <taxon>Dothideomycetes</taxon>
        <taxon>Dothideomycetidae</taxon>
        <taxon>Mycosphaerellales</taxon>
        <taxon>Extremaceae</taxon>
        <taxon>Vermiconidia</taxon>
    </lineage>
</organism>
<sequence>MARTMQTARKPSKWPGPPPALTPSPPSGSLEARISAVGKREDTVRAREAAVSKREDAVRAREAALPVLALPTLTPHRPASSTSYKVWGRSYGKAATVPKKRKAAATTVINDDESGGEGTAASSKKTRYGLRSAAEVPKKQSKRTKVKLENLEPEPIEREIEDEGDVKMEQDDS</sequence>